<keyword evidence="13 18" id="KW-0472">Membrane</keyword>
<feature type="region of interest" description="Disordered" evidence="17">
    <location>
        <begin position="475"/>
        <end position="525"/>
    </location>
</feature>
<keyword evidence="5 16" id="KW-0107">Calcium channel</keyword>
<dbReference type="InterPro" id="IPR031649">
    <property type="entry name" value="GPHH_dom"/>
</dbReference>
<dbReference type="Pfam" id="PF08763">
    <property type="entry name" value="Ca_chan_IQ"/>
    <property type="match status" value="1"/>
</dbReference>
<feature type="region of interest" description="Disordered" evidence="17">
    <location>
        <begin position="607"/>
        <end position="677"/>
    </location>
</feature>
<evidence type="ECO:0000256" key="18">
    <source>
        <dbReference type="SAM" id="Phobius"/>
    </source>
</evidence>
<dbReference type="InterPro" id="IPR002077">
    <property type="entry name" value="VDCCAlpha1"/>
</dbReference>
<evidence type="ECO:0000256" key="8">
    <source>
        <dbReference type="ARBA" id="ARBA00022737"/>
    </source>
</evidence>
<dbReference type="PRINTS" id="PR00167">
    <property type="entry name" value="CACHANNEL"/>
</dbReference>
<keyword evidence="12" id="KW-0406">Ion transport</keyword>
<evidence type="ECO:0000256" key="6">
    <source>
        <dbReference type="ARBA" id="ARBA00022692"/>
    </source>
</evidence>
<dbReference type="SMART" id="SM01062">
    <property type="entry name" value="Ca_chan_IQ"/>
    <property type="match status" value="1"/>
</dbReference>
<evidence type="ECO:0000256" key="2">
    <source>
        <dbReference type="ARBA" id="ARBA00022448"/>
    </source>
</evidence>
<feature type="compositionally biased region" description="Basic residues" evidence="17">
    <location>
        <begin position="615"/>
        <end position="628"/>
    </location>
</feature>
<evidence type="ECO:0000313" key="21">
    <source>
        <dbReference type="Proteomes" id="UP000759131"/>
    </source>
</evidence>
<dbReference type="GO" id="GO:0005891">
    <property type="term" value="C:voltage-gated calcium channel complex"/>
    <property type="evidence" value="ECO:0007669"/>
    <property type="project" value="InterPro"/>
</dbReference>
<evidence type="ECO:0000256" key="4">
    <source>
        <dbReference type="ARBA" id="ARBA00022568"/>
    </source>
</evidence>
<dbReference type="EMBL" id="CAJPIZ010002070">
    <property type="protein sequence ID" value="CAG2104489.1"/>
    <property type="molecule type" value="Genomic_DNA"/>
</dbReference>
<evidence type="ECO:0000256" key="17">
    <source>
        <dbReference type="SAM" id="MobiDB-lite"/>
    </source>
</evidence>
<keyword evidence="4 16" id="KW-0109">Calcium transport</keyword>
<evidence type="ECO:0000256" key="7">
    <source>
        <dbReference type="ARBA" id="ARBA00022723"/>
    </source>
</evidence>
<dbReference type="OrthoDB" id="431720at2759"/>
<evidence type="ECO:0000256" key="5">
    <source>
        <dbReference type="ARBA" id="ARBA00022673"/>
    </source>
</evidence>
<keyword evidence="6 18" id="KW-0812">Transmembrane</keyword>
<dbReference type="InterPro" id="IPR050599">
    <property type="entry name" value="VDCC_alpha-1_subunit"/>
</dbReference>
<keyword evidence="8" id="KW-0677">Repeat</keyword>
<proteinExistence type="inferred from homology"/>
<dbReference type="PROSITE" id="PS50222">
    <property type="entry name" value="EF_HAND_2"/>
    <property type="match status" value="1"/>
</dbReference>
<dbReference type="AlphaFoldDB" id="A0A7R9KJM5"/>
<dbReference type="FunFam" id="1.10.287.70:FF:000023">
    <property type="entry name" value="Voltage-dependent R-type calcium channel subunit alpha"/>
    <property type="match status" value="1"/>
</dbReference>
<gene>
    <name evidence="20" type="ORF">OSB1V03_LOCUS4505</name>
</gene>
<evidence type="ECO:0000256" key="13">
    <source>
        <dbReference type="ARBA" id="ARBA00023136"/>
    </source>
</evidence>
<keyword evidence="14" id="KW-0325">Glycoprotein</keyword>
<keyword evidence="3" id="KW-0597">Phosphoprotein</keyword>
<dbReference type="PANTHER" id="PTHR45628:SF7">
    <property type="entry name" value="VOLTAGE-DEPENDENT CALCIUM CHANNEL TYPE A SUBUNIT ALPHA-1"/>
    <property type="match status" value="1"/>
</dbReference>
<feature type="compositionally biased region" description="Basic residues" evidence="17">
    <location>
        <begin position="500"/>
        <end position="514"/>
    </location>
</feature>
<dbReference type="PANTHER" id="PTHR45628">
    <property type="entry name" value="VOLTAGE-DEPENDENT CALCIUM CHANNEL TYPE A SUBUNIT ALPHA-1"/>
    <property type="match status" value="1"/>
</dbReference>
<dbReference type="FunFam" id="1.10.238.10:FF:000063">
    <property type="entry name" value="Voltage-dependent N-type calcium channel subunit alpha"/>
    <property type="match status" value="1"/>
</dbReference>
<dbReference type="SUPFAM" id="SSF81324">
    <property type="entry name" value="Voltage-gated potassium channels"/>
    <property type="match status" value="1"/>
</dbReference>
<dbReference type="InterPro" id="IPR027359">
    <property type="entry name" value="Volt_channel_dom_sf"/>
</dbReference>
<comment type="similarity">
    <text evidence="16">Belongs to the calcium channel alpha-1 subunit (TC 1.A.1.11) family.</text>
</comment>
<feature type="transmembrane region" description="Helical" evidence="18">
    <location>
        <begin position="108"/>
        <end position="126"/>
    </location>
</feature>
<organism evidence="20">
    <name type="scientific">Medioppia subpectinata</name>
    <dbReference type="NCBI Taxonomy" id="1979941"/>
    <lineage>
        <taxon>Eukaryota</taxon>
        <taxon>Metazoa</taxon>
        <taxon>Ecdysozoa</taxon>
        <taxon>Arthropoda</taxon>
        <taxon>Chelicerata</taxon>
        <taxon>Arachnida</taxon>
        <taxon>Acari</taxon>
        <taxon>Acariformes</taxon>
        <taxon>Sarcoptiformes</taxon>
        <taxon>Oribatida</taxon>
        <taxon>Brachypylina</taxon>
        <taxon>Oppioidea</taxon>
        <taxon>Oppiidae</taxon>
        <taxon>Medioppia</taxon>
    </lineage>
</organism>
<feature type="transmembrane region" description="Helical" evidence="18">
    <location>
        <begin position="20"/>
        <end position="38"/>
    </location>
</feature>
<feature type="compositionally biased region" description="Basic and acidic residues" evidence="17">
    <location>
        <begin position="487"/>
        <end position="499"/>
    </location>
</feature>
<reference evidence="20" key="1">
    <citation type="submission" date="2020-11" db="EMBL/GenBank/DDBJ databases">
        <authorList>
            <person name="Tran Van P."/>
        </authorList>
    </citation>
    <scope>NUCLEOTIDE SEQUENCE</scope>
</reference>
<evidence type="ECO:0000256" key="16">
    <source>
        <dbReference type="RuleBase" id="RU003808"/>
    </source>
</evidence>
<dbReference type="GO" id="GO:0008331">
    <property type="term" value="F:high voltage-gated calcium channel activity"/>
    <property type="evidence" value="ECO:0007669"/>
    <property type="project" value="TreeGrafter"/>
</dbReference>
<evidence type="ECO:0000256" key="3">
    <source>
        <dbReference type="ARBA" id="ARBA00022553"/>
    </source>
</evidence>
<evidence type="ECO:0000256" key="11">
    <source>
        <dbReference type="ARBA" id="ARBA00022989"/>
    </source>
</evidence>
<evidence type="ECO:0000256" key="1">
    <source>
        <dbReference type="ARBA" id="ARBA00004141"/>
    </source>
</evidence>
<feature type="compositionally biased region" description="Acidic residues" evidence="17">
    <location>
        <begin position="1014"/>
        <end position="1024"/>
    </location>
</feature>
<dbReference type="InterPro" id="IPR014873">
    <property type="entry name" value="VDCC_a1su_IQ"/>
</dbReference>
<keyword evidence="2" id="KW-0813">Transport</keyword>
<dbReference type="Pfam" id="PF16905">
    <property type="entry name" value="GPHH"/>
    <property type="match status" value="1"/>
</dbReference>
<feature type="region of interest" description="Disordered" evidence="17">
    <location>
        <begin position="690"/>
        <end position="742"/>
    </location>
</feature>
<protein>
    <recommendedName>
        <fullName evidence="19">EF-hand domain-containing protein</fullName>
    </recommendedName>
</protein>
<sequence length="1024" mass="114687">MLYHDADPNYVDVLSYMNELFTALFLLECILKLIALGCKNFFKDSWNTFDFITVVGSVIDALVMEITEFNFISVGFLRLFRAARLIKLLRQGYTIRILLWTFIQSFKALPYVCLLIAMLFFIYAIIGMQVFGNMDFEAEAEINRHTNFRTFSESLILLFRCATGEAWQSIMLSCVSGKPCDSKTNKGEDEMNSCGSDLAYSYFVTFIFFCSFLMLNLFVAVIMDNFDYLTRDSSILGAHHLDEYIRVWAEYDPNATGFIHYSEMYDMLRNMDPPLGFGNKCPYRLAYKKLIRMNMPITEEGKVNFTTTLFALIRENLSIKMRPAEEMDQADRELRHTLNKLWPLQAKKIIDKLIPTHEELRNGRLTVGKIYAGFLVLENWKTTRFGQIQGVGLSYCCSYEMTVKLIFIRAFVLTKRLVMLSLYSMSILQERQSILPSEAVQPSLLARLMGAVRNPNKPADEQNFADMKAVLTSNARKESLKDSIQSDSDRERQRREPKGFMRRGSSRKTRRRRTSIMTSAYGTGNEPRTGSQIIFDFELVALRRPDAKTRADTCVKHINRGSDVSVSKHIVNIIEIRDKPFYAFGIYPFSIKNDQPVVTALAQLSTHLHPDPHHGRGGSFRRRSRSRSRSPSISMRRDSNIGPTGTAVSGETHARHRSPTPIGRSSSPPKPDHGFAETVTDIVDYVKYETSRKGRARAKVRGDWETTGLGRSPSQKGSRRKHHRPWTGGPIQQERSRSASPDYRNACLAARSRSPSPYPPPNGQTSEYYGTTQLEQRSRSPSPSSAHSLPVQKRSTLGVGPSGGAGRTVSHSPTIPNRSPGAINFPKLNASPTHLTKQQSSQHNWTVAAGNGLSTLLAPLRAIGRANSSSCLANVVGFGRRGAGVRELPQPPVMVPQPHMPFSQSMGGVSGVAPPSSLHTWKEEAPHTFQAANAPALALITANTSARVLPLMTNGFKHFRPPSKHTDRPLLPNAGAVRARSAGGHHRPTLAPLAQRPNSSMTVDTLADTQRLETDEEDDDTDWC</sequence>
<evidence type="ECO:0000313" key="20">
    <source>
        <dbReference type="EMBL" id="CAD7624059.1"/>
    </source>
</evidence>
<dbReference type="Gene3D" id="1.20.120.350">
    <property type="entry name" value="Voltage-gated potassium channels. Chain C"/>
    <property type="match status" value="1"/>
</dbReference>
<feature type="domain" description="EF-hand" evidence="19">
    <location>
        <begin position="239"/>
        <end position="274"/>
    </location>
</feature>
<evidence type="ECO:0000256" key="15">
    <source>
        <dbReference type="ARBA" id="ARBA00023303"/>
    </source>
</evidence>
<dbReference type="InterPro" id="IPR005821">
    <property type="entry name" value="Ion_trans_dom"/>
</dbReference>
<evidence type="ECO:0000256" key="9">
    <source>
        <dbReference type="ARBA" id="ARBA00022837"/>
    </source>
</evidence>
<evidence type="ECO:0000259" key="19">
    <source>
        <dbReference type="PROSITE" id="PS50222"/>
    </source>
</evidence>
<keyword evidence="15" id="KW-0407">Ion channel</keyword>
<feature type="transmembrane region" description="Helical" evidence="18">
    <location>
        <begin position="199"/>
        <end position="223"/>
    </location>
</feature>
<keyword evidence="9 16" id="KW-0106">Calcium</keyword>
<dbReference type="Proteomes" id="UP000759131">
    <property type="component" value="Unassembled WGS sequence"/>
</dbReference>
<evidence type="ECO:0000256" key="10">
    <source>
        <dbReference type="ARBA" id="ARBA00022882"/>
    </source>
</evidence>
<dbReference type="GO" id="GO:0045202">
    <property type="term" value="C:synapse"/>
    <property type="evidence" value="ECO:0007669"/>
    <property type="project" value="GOC"/>
</dbReference>
<dbReference type="GO" id="GO:0098703">
    <property type="term" value="P:calcium ion import across plasma membrane"/>
    <property type="evidence" value="ECO:0007669"/>
    <property type="project" value="TreeGrafter"/>
</dbReference>
<dbReference type="GO" id="GO:0005509">
    <property type="term" value="F:calcium ion binding"/>
    <property type="evidence" value="ECO:0007669"/>
    <property type="project" value="InterPro"/>
</dbReference>
<keyword evidence="7" id="KW-0479">Metal-binding</keyword>
<feature type="region of interest" description="Disordered" evidence="17">
    <location>
        <begin position="978"/>
        <end position="1024"/>
    </location>
</feature>
<keyword evidence="21" id="KW-1185">Reference proteome</keyword>
<dbReference type="InterPro" id="IPR002048">
    <property type="entry name" value="EF_hand_dom"/>
</dbReference>
<name>A0A7R9KJM5_9ACAR</name>
<feature type="compositionally biased region" description="Polar residues" evidence="17">
    <location>
        <begin position="830"/>
        <end position="843"/>
    </location>
</feature>
<accession>A0A7R9KJM5</accession>
<dbReference type="GO" id="GO:0007268">
    <property type="term" value="P:chemical synaptic transmission"/>
    <property type="evidence" value="ECO:0007669"/>
    <property type="project" value="TreeGrafter"/>
</dbReference>
<dbReference type="Gene3D" id="1.10.287.70">
    <property type="match status" value="1"/>
</dbReference>
<comment type="subcellular location">
    <subcellularLocation>
        <location evidence="1 16">Membrane</location>
        <topology evidence="1 16">Multi-pass membrane protein</topology>
    </subcellularLocation>
</comment>
<dbReference type="EMBL" id="OC856645">
    <property type="protein sequence ID" value="CAD7624059.1"/>
    <property type="molecule type" value="Genomic_DNA"/>
</dbReference>
<evidence type="ECO:0000256" key="12">
    <source>
        <dbReference type="ARBA" id="ARBA00023065"/>
    </source>
</evidence>
<evidence type="ECO:0000256" key="14">
    <source>
        <dbReference type="ARBA" id="ARBA00023180"/>
    </source>
</evidence>
<keyword evidence="10 16" id="KW-0851">Voltage-gated channel</keyword>
<dbReference type="Pfam" id="PF00520">
    <property type="entry name" value="Ion_trans"/>
    <property type="match status" value="1"/>
</dbReference>
<dbReference type="Gene3D" id="1.10.238.10">
    <property type="entry name" value="EF-hand"/>
    <property type="match status" value="1"/>
</dbReference>
<keyword evidence="11 18" id="KW-1133">Transmembrane helix</keyword>
<feature type="region of interest" description="Disordered" evidence="17">
    <location>
        <begin position="773"/>
        <end position="843"/>
    </location>
</feature>